<dbReference type="AlphaFoldDB" id="A0A9N9DYJ5"/>
<gene>
    <name evidence="1" type="ORF">AMORRO_LOCUS10096</name>
</gene>
<comment type="caution">
    <text evidence="1">The sequence shown here is derived from an EMBL/GenBank/DDBJ whole genome shotgun (WGS) entry which is preliminary data.</text>
</comment>
<protein>
    <submittedName>
        <fullName evidence="1">5430_t:CDS:1</fullName>
    </submittedName>
</protein>
<evidence type="ECO:0000313" key="2">
    <source>
        <dbReference type="Proteomes" id="UP000789342"/>
    </source>
</evidence>
<feature type="non-terminal residue" evidence="1">
    <location>
        <position position="1"/>
    </location>
</feature>
<reference evidence="1" key="1">
    <citation type="submission" date="2021-06" db="EMBL/GenBank/DDBJ databases">
        <authorList>
            <person name="Kallberg Y."/>
            <person name="Tangrot J."/>
            <person name="Rosling A."/>
        </authorList>
    </citation>
    <scope>NUCLEOTIDE SEQUENCE</scope>
    <source>
        <strain evidence="1">CL551</strain>
    </source>
</reference>
<sequence length="91" mass="10189">KIGNTTGLSKRAEMAFLYQRVFDIDTQCLVTLSPIPEAAGIKTGDINPFTKQAMLDVTFEGAGFGPEFSSEANWYSVIPISYREEYQVLFR</sequence>
<evidence type="ECO:0000313" key="1">
    <source>
        <dbReference type="EMBL" id="CAG8653947.1"/>
    </source>
</evidence>
<dbReference type="EMBL" id="CAJVPV010010694">
    <property type="protein sequence ID" value="CAG8653947.1"/>
    <property type="molecule type" value="Genomic_DNA"/>
</dbReference>
<name>A0A9N9DYJ5_9GLOM</name>
<keyword evidence="2" id="KW-1185">Reference proteome</keyword>
<organism evidence="1 2">
    <name type="scientific">Acaulospora morrowiae</name>
    <dbReference type="NCBI Taxonomy" id="94023"/>
    <lineage>
        <taxon>Eukaryota</taxon>
        <taxon>Fungi</taxon>
        <taxon>Fungi incertae sedis</taxon>
        <taxon>Mucoromycota</taxon>
        <taxon>Glomeromycotina</taxon>
        <taxon>Glomeromycetes</taxon>
        <taxon>Diversisporales</taxon>
        <taxon>Acaulosporaceae</taxon>
        <taxon>Acaulospora</taxon>
    </lineage>
</organism>
<accession>A0A9N9DYJ5</accession>
<proteinExistence type="predicted"/>
<dbReference type="Proteomes" id="UP000789342">
    <property type="component" value="Unassembled WGS sequence"/>
</dbReference>